<reference evidence="1" key="1">
    <citation type="journal article" date="2021" name="Environ. Microbiol.">
        <title>Gene family expansions and transcriptome signatures uncover fungal adaptations to wood decay.</title>
        <authorList>
            <person name="Hage H."/>
            <person name="Miyauchi S."/>
            <person name="Viragh M."/>
            <person name="Drula E."/>
            <person name="Min B."/>
            <person name="Chaduli D."/>
            <person name="Navarro D."/>
            <person name="Favel A."/>
            <person name="Norest M."/>
            <person name="Lesage-Meessen L."/>
            <person name="Balint B."/>
            <person name="Merenyi Z."/>
            <person name="de Eugenio L."/>
            <person name="Morin E."/>
            <person name="Martinez A.T."/>
            <person name="Baldrian P."/>
            <person name="Stursova M."/>
            <person name="Martinez M.J."/>
            <person name="Novotny C."/>
            <person name="Magnuson J.K."/>
            <person name="Spatafora J.W."/>
            <person name="Maurice S."/>
            <person name="Pangilinan J."/>
            <person name="Andreopoulos W."/>
            <person name="LaButti K."/>
            <person name="Hundley H."/>
            <person name="Na H."/>
            <person name="Kuo A."/>
            <person name="Barry K."/>
            <person name="Lipzen A."/>
            <person name="Henrissat B."/>
            <person name="Riley R."/>
            <person name="Ahrendt S."/>
            <person name="Nagy L.G."/>
            <person name="Grigoriev I.V."/>
            <person name="Martin F."/>
            <person name="Rosso M.N."/>
        </authorList>
    </citation>
    <scope>NUCLEOTIDE SEQUENCE</scope>
    <source>
        <strain evidence="1">CBS 384.51</strain>
    </source>
</reference>
<accession>A0ACB8TS34</accession>
<protein>
    <submittedName>
        <fullName evidence="1">Uncharacterized protein</fullName>
    </submittedName>
</protein>
<sequence>MFCTHTFILKKASQVETPSSHPSSAFSTSSVSPRPPLIATVRQVENAEGRVSTHLELPTEPSRALPQLQTKLSSSAMPPPSFIPTIGATSSTCKSSKNKRSSEPLTKETTKKAKINSSVSALVLPALPVAPLTPVEENLQIRRSDMTPSSLRITDVSRAVPNTVVHSTLSGAIPSRFKPLIMKKKPSQIAPFPSSTKAVSLSRTAGSSVDSSVTLRYLELAASPAPPSLSSITLPPSLQHRKRVQQWAIILSQIDEESCAQCSLVSKMLRYAGILNFQRYQDFLLIGIYSLSVSTGSITA</sequence>
<dbReference type="Proteomes" id="UP001055072">
    <property type="component" value="Unassembled WGS sequence"/>
</dbReference>
<name>A0ACB8TS34_9APHY</name>
<comment type="caution">
    <text evidence="1">The sequence shown here is derived from an EMBL/GenBank/DDBJ whole genome shotgun (WGS) entry which is preliminary data.</text>
</comment>
<gene>
    <name evidence="1" type="ORF">BDY19DRAFT_476883</name>
</gene>
<dbReference type="EMBL" id="MU274938">
    <property type="protein sequence ID" value="KAI0084795.1"/>
    <property type="molecule type" value="Genomic_DNA"/>
</dbReference>
<organism evidence="1 2">
    <name type="scientific">Irpex rosettiformis</name>
    <dbReference type="NCBI Taxonomy" id="378272"/>
    <lineage>
        <taxon>Eukaryota</taxon>
        <taxon>Fungi</taxon>
        <taxon>Dikarya</taxon>
        <taxon>Basidiomycota</taxon>
        <taxon>Agaricomycotina</taxon>
        <taxon>Agaricomycetes</taxon>
        <taxon>Polyporales</taxon>
        <taxon>Irpicaceae</taxon>
        <taxon>Irpex</taxon>
    </lineage>
</organism>
<evidence type="ECO:0000313" key="2">
    <source>
        <dbReference type="Proteomes" id="UP001055072"/>
    </source>
</evidence>
<proteinExistence type="predicted"/>
<keyword evidence="2" id="KW-1185">Reference proteome</keyword>
<evidence type="ECO:0000313" key="1">
    <source>
        <dbReference type="EMBL" id="KAI0084795.1"/>
    </source>
</evidence>